<dbReference type="SMART" id="SM00357">
    <property type="entry name" value="CSP"/>
    <property type="match status" value="2"/>
</dbReference>
<dbReference type="PROSITE" id="PS00352">
    <property type="entry name" value="CSD_1"/>
    <property type="match status" value="1"/>
</dbReference>
<evidence type="ECO:0000313" key="4">
    <source>
        <dbReference type="EMBL" id="CAK9092807.1"/>
    </source>
</evidence>
<feature type="transmembrane region" description="Helical" evidence="2">
    <location>
        <begin position="141"/>
        <end position="166"/>
    </location>
</feature>
<dbReference type="PANTHER" id="PTHR12962">
    <property type="entry name" value="CALCIUM-REGULATED HEAT STABLE PROTEIN CRHSP-24-RELATED"/>
    <property type="match status" value="1"/>
</dbReference>
<evidence type="ECO:0000313" key="5">
    <source>
        <dbReference type="Proteomes" id="UP001642464"/>
    </source>
</evidence>
<comment type="caution">
    <text evidence="4">The sequence shown here is derived from an EMBL/GenBank/DDBJ whole genome shotgun (WGS) entry which is preliminary data.</text>
</comment>
<dbReference type="InterPro" id="IPR012340">
    <property type="entry name" value="NA-bd_OB-fold"/>
</dbReference>
<gene>
    <name evidence="4" type="ORF">SCF082_LOCUS43669</name>
</gene>
<name>A0ABP0QWZ3_9DINO</name>
<dbReference type="Gene3D" id="2.40.50.140">
    <property type="entry name" value="Nucleic acid-binding proteins"/>
    <property type="match status" value="2"/>
</dbReference>
<dbReference type="Proteomes" id="UP001642464">
    <property type="component" value="Unassembled WGS sequence"/>
</dbReference>
<feature type="domain" description="CSD" evidence="3">
    <location>
        <begin position="76"/>
        <end position="149"/>
    </location>
</feature>
<dbReference type="InterPro" id="IPR019844">
    <property type="entry name" value="CSD_CS"/>
</dbReference>
<dbReference type="InterPro" id="IPR011129">
    <property type="entry name" value="CSD"/>
</dbReference>
<dbReference type="Pfam" id="PF00313">
    <property type="entry name" value="CSD"/>
    <property type="match status" value="2"/>
</dbReference>
<dbReference type="EMBL" id="CAXAMM010040374">
    <property type="protein sequence ID" value="CAK9092807.1"/>
    <property type="molecule type" value="Genomic_DNA"/>
</dbReference>
<proteinExistence type="predicted"/>
<sequence length="310" mass="33509">MPTGKLKKFVSDKGFGFITPDEGGEDIFAHTLQFVGDGDTLRGGERVTYEAEWDDRKGKYRASTWTVDASGAGAAMLPGVLKKYFTDKGFGFIEPQDGSEDLFAHQRQFSGDPNSIQDGMKVKYEVEWDGKKGKNKAGPDLGVLTMVSAAAAAAMAVVAAVAAAAMACSSQIMANPWVAAHSMGPLSRAATAPWAAHRGPIRATLPTGSLSPVTEDLRLEACHPAGNLHKTLPVARHTTSIVQPTRPVGLRLPLQRHPRQHRPCRPYHPVGNQHKILPAARPTTSIVRPTRPDGIHPCRSEAILTFWPWV</sequence>
<evidence type="ECO:0000256" key="1">
    <source>
        <dbReference type="ARBA" id="ARBA00022553"/>
    </source>
</evidence>
<feature type="domain" description="CSD" evidence="3">
    <location>
        <begin position="1"/>
        <end position="67"/>
    </location>
</feature>
<keyword evidence="2" id="KW-1133">Transmembrane helix</keyword>
<keyword evidence="5" id="KW-1185">Reference proteome</keyword>
<accession>A0ABP0QWZ3</accession>
<evidence type="ECO:0000259" key="3">
    <source>
        <dbReference type="PROSITE" id="PS51857"/>
    </source>
</evidence>
<reference evidence="4 5" key="1">
    <citation type="submission" date="2024-02" db="EMBL/GenBank/DDBJ databases">
        <authorList>
            <person name="Chen Y."/>
            <person name="Shah S."/>
            <person name="Dougan E. K."/>
            <person name="Thang M."/>
            <person name="Chan C."/>
        </authorList>
    </citation>
    <scope>NUCLEOTIDE SEQUENCE [LARGE SCALE GENOMIC DNA]</scope>
</reference>
<dbReference type="InterPro" id="IPR052069">
    <property type="entry name" value="Ca-reg_mRNA-binding_domain"/>
</dbReference>
<dbReference type="CDD" id="cd04458">
    <property type="entry name" value="CSP_CDS"/>
    <property type="match status" value="2"/>
</dbReference>
<organism evidence="4 5">
    <name type="scientific">Durusdinium trenchii</name>
    <dbReference type="NCBI Taxonomy" id="1381693"/>
    <lineage>
        <taxon>Eukaryota</taxon>
        <taxon>Sar</taxon>
        <taxon>Alveolata</taxon>
        <taxon>Dinophyceae</taxon>
        <taxon>Suessiales</taxon>
        <taxon>Symbiodiniaceae</taxon>
        <taxon>Durusdinium</taxon>
    </lineage>
</organism>
<evidence type="ECO:0000256" key="2">
    <source>
        <dbReference type="SAM" id="Phobius"/>
    </source>
</evidence>
<keyword evidence="2" id="KW-0472">Membrane</keyword>
<dbReference type="PANTHER" id="PTHR12962:SF1">
    <property type="entry name" value="COLD SHOCK DOMAIN-CONTAINING PROTEIN CG9705"/>
    <property type="match status" value="1"/>
</dbReference>
<dbReference type="SUPFAM" id="SSF50249">
    <property type="entry name" value="Nucleic acid-binding proteins"/>
    <property type="match status" value="2"/>
</dbReference>
<feature type="non-terminal residue" evidence="4">
    <location>
        <position position="310"/>
    </location>
</feature>
<protein>
    <submittedName>
        <fullName evidence="4">Cold shock-like protein CspG</fullName>
    </submittedName>
</protein>
<keyword evidence="2" id="KW-0812">Transmembrane</keyword>
<keyword evidence="1" id="KW-0597">Phosphoprotein</keyword>
<dbReference type="PROSITE" id="PS51857">
    <property type="entry name" value="CSD_2"/>
    <property type="match status" value="2"/>
</dbReference>
<dbReference type="InterPro" id="IPR002059">
    <property type="entry name" value="CSP_DNA-bd"/>
</dbReference>